<dbReference type="InterPro" id="IPR050319">
    <property type="entry name" value="ABC_transp_ATP-bind"/>
</dbReference>
<evidence type="ECO:0000256" key="4">
    <source>
        <dbReference type="ARBA" id="ARBA00022840"/>
    </source>
</evidence>
<comment type="caution">
    <text evidence="7">The sequence shown here is derived from an EMBL/GenBank/DDBJ whole genome shotgun (WGS) entry which is preliminary data.</text>
</comment>
<dbReference type="InterPro" id="IPR003439">
    <property type="entry name" value="ABC_transporter-like_ATP-bd"/>
</dbReference>
<keyword evidence="2" id="KW-0813">Transport</keyword>
<dbReference type="SUPFAM" id="SSF52540">
    <property type="entry name" value="P-loop containing nucleoside triphosphate hydrolases"/>
    <property type="match status" value="1"/>
</dbReference>
<accession>A0ABQ2LWD6</accession>
<dbReference type="InterPro" id="IPR013563">
    <property type="entry name" value="Oligopep_ABC_C"/>
</dbReference>
<evidence type="ECO:0000259" key="6">
    <source>
        <dbReference type="PROSITE" id="PS50893"/>
    </source>
</evidence>
<dbReference type="InterPro" id="IPR027417">
    <property type="entry name" value="P-loop_NTPase"/>
</dbReference>
<dbReference type="Pfam" id="PF08352">
    <property type="entry name" value="oligo_HPY"/>
    <property type="match status" value="1"/>
</dbReference>
<keyword evidence="3" id="KW-0547">Nucleotide-binding</keyword>
<dbReference type="PANTHER" id="PTHR43776">
    <property type="entry name" value="TRANSPORT ATP-BINDING PROTEIN"/>
    <property type="match status" value="1"/>
</dbReference>
<proteinExistence type="inferred from homology"/>
<feature type="domain" description="ABC transporter" evidence="6">
    <location>
        <begin position="14"/>
        <end position="258"/>
    </location>
</feature>
<evidence type="ECO:0000313" key="7">
    <source>
        <dbReference type="EMBL" id="GGO44174.1"/>
    </source>
</evidence>
<protein>
    <submittedName>
        <fullName evidence="7">Peptide ABC transporter ATP-binding protein</fullName>
    </submittedName>
</protein>
<dbReference type="InterPro" id="IPR003593">
    <property type="entry name" value="AAA+_ATPase"/>
</dbReference>
<organism evidence="7 8">
    <name type="scientific">Streptomyces daqingensis</name>
    <dbReference type="NCBI Taxonomy" id="1472640"/>
    <lineage>
        <taxon>Bacteria</taxon>
        <taxon>Bacillati</taxon>
        <taxon>Actinomycetota</taxon>
        <taxon>Actinomycetes</taxon>
        <taxon>Kitasatosporales</taxon>
        <taxon>Streptomycetaceae</taxon>
        <taxon>Streptomyces</taxon>
    </lineage>
</organism>
<dbReference type="Proteomes" id="UP000631535">
    <property type="component" value="Unassembled WGS sequence"/>
</dbReference>
<comment type="similarity">
    <text evidence="1">Belongs to the ABC transporter superfamily.</text>
</comment>
<dbReference type="Gene3D" id="3.40.50.300">
    <property type="entry name" value="P-loop containing nucleotide triphosphate hydrolases"/>
    <property type="match status" value="1"/>
</dbReference>
<reference evidence="8" key="1">
    <citation type="journal article" date="2019" name="Int. J. Syst. Evol. Microbiol.">
        <title>The Global Catalogue of Microorganisms (GCM) 10K type strain sequencing project: providing services to taxonomists for standard genome sequencing and annotation.</title>
        <authorList>
            <consortium name="The Broad Institute Genomics Platform"/>
            <consortium name="The Broad Institute Genome Sequencing Center for Infectious Disease"/>
            <person name="Wu L."/>
            <person name="Ma J."/>
        </authorList>
    </citation>
    <scope>NUCLEOTIDE SEQUENCE [LARGE SCALE GENOMIC DNA]</scope>
    <source>
        <strain evidence="8">CGMCC 4.7178</strain>
    </source>
</reference>
<evidence type="ECO:0000256" key="5">
    <source>
        <dbReference type="SAM" id="MobiDB-lite"/>
    </source>
</evidence>
<dbReference type="NCBIfam" id="TIGR01727">
    <property type="entry name" value="oligo_HPY"/>
    <property type="match status" value="1"/>
</dbReference>
<dbReference type="RefSeq" id="WP_189035719.1">
    <property type="nucleotide sequence ID" value="NZ_BMMP01000002.1"/>
</dbReference>
<dbReference type="SMART" id="SM00382">
    <property type="entry name" value="AAA"/>
    <property type="match status" value="1"/>
</dbReference>
<dbReference type="EMBL" id="BMMP01000002">
    <property type="protein sequence ID" value="GGO44174.1"/>
    <property type="molecule type" value="Genomic_DNA"/>
</dbReference>
<dbReference type="PANTHER" id="PTHR43776:SF7">
    <property type="entry name" value="D,D-DIPEPTIDE TRANSPORT ATP-BINDING PROTEIN DDPF-RELATED"/>
    <property type="match status" value="1"/>
</dbReference>
<dbReference type="CDD" id="cd03257">
    <property type="entry name" value="ABC_NikE_OppD_transporters"/>
    <property type="match status" value="1"/>
</dbReference>
<keyword evidence="8" id="KW-1185">Reference proteome</keyword>
<evidence type="ECO:0000256" key="2">
    <source>
        <dbReference type="ARBA" id="ARBA00022448"/>
    </source>
</evidence>
<name>A0ABQ2LWD6_9ACTN</name>
<evidence type="ECO:0000256" key="1">
    <source>
        <dbReference type="ARBA" id="ARBA00005417"/>
    </source>
</evidence>
<sequence>MTSQPTAGGTPPALEVRGLVRHFPGPGRSTVRAVDGVSLTVGRGEVVGLVGESGSGKSTVGQCVVRLDEPTGGTVRIGGVDVTRLSRRRLRPLRKDFHLVYQDPSASLDPRMSVARIVAEPLVLHRLARGDALRSRVAELLEQVGLRPELAERRPHELSGGQRQRVSIARALAVDPLLLVADEPTSALDVSVQASVLNLLADLQRDRGFGCLFITHDLAAVEFLADRIAVMYLGEIVEQAPAAELFTAPKHPYTQALLSAVPVPDPAVQRARGGSPAEGRGRIVLHGDLPSPVFPRTSTGQAVGYCRFHTRCPLAVERCRTEAPEHRTLPGGRQVACHLVEDDGTAPDAARPRPRTLEPQAPAQSADSTTDVDRKP</sequence>
<dbReference type="InterPro" id="IPR017871">
    <property type="entry name" value="ABC_transporter-like_CS"/>
</dbReference>
<dbReference type="GO" id="GO:0005524">
    <property type="term" value="F:ATP binding"/>
    <property type="evidence" value="ECO:0007669"/>
    <property type="project" value="UniProtKB-KW"/>
</dbReference>
<evidence type="ECO:0000256" key="3">
    <source>
        <dbReference type="ARBA" id="ARBA00022741"/>
    </source>
</evidence>
<dbReference type="Pfam" id="PF00005">
    <property type="entry name" value="ABC_tran"/>
    <property type="match status" value="1"/>
</dbReference>
<feature type="region of interest" description="Disordered" evidence="5">
    <location>
        <begin position="341"/>
        <end position="376"/>
    </location>
</feature>
<dbReference type="PROSITE" id="PS00211">
    <property type="entry name" value="ABC_TRANSPORTER_1"/>
    <property type="match status" value="1"/>
</dbReference>
<evidence type="ECO:0000313" key="8">
    <source>
        <dbReference type="Proteomes" id="UP000631535"/>
    </source>
</evidence>
<keyword evidence="4 7" id="KW-0067">ATP-binding</keyword>
<dbReference type="PROSITE" id="PS50893">
    <property type="entry name" value="ABC_TRANSPORTER_2"/>
    <property type="match status" value="1"/>
</dbReference>
<gene>
    <name evidence="7" type="ORF">GCM10012287_09140</name>
</gene>